<feature type="compositionally biased region" description="Low complexity" evidence="1">
    <location>
        <begin position="345"/>
        <end position="367"/>
    </location>
</feature>
<feature type="compositionally biased region" description="Acidic residues" evidence="1">
    <location>
        <begin position="319"/>
        <end position="330"/>
    </location>
</feature>
<organism evidence="2 3">
    <name type="scientific">Pleodorina starrii</name>
    <dbReference type="NCBI Taxonomy" id="330485"/>
    <lineage>
        <taxon>Eukaryota</taxon>
        <taxon>Viridiplantae</taxon>
        <taxon>Chlorophyta</taxon>
        <taxon>core chlorophytes</taxon>
        <taxon>Chlorophyceae</taxon>
        <taxon>CS clade</taxon>
        <taxon>Chlamydomonadales</taxon>
        <taxon>Volvocaceae</taxon>
        <taxon>Pleodorina</taxon>
    </lineage>
</organism>
<proteinExistence type="predicted"/>
<sequence>MEDLAMSRDEDSGVNLIDVLRQLSIAGRDILVDRLGHHGWIRSARLVCKSMREIIDGSVLALTFKMCEESRDLVMGADGHQRQPLQLTLPRCNTLHIFETEVWDWGGVERAVVWSMRVNGLPPQLRSRITSLVVTIDSTDETLAGVELTLGTTLSCLPALKDVNFMRACLLETRIIFNRFTEFHDEGPSAGEKHRFLFDPLSSLPLESLTLHSFHGFEGVAAVASTLRRLAVEGRDKNYKTMPESAIRILSSMQQLSYLRIAGVNLKDVSLLLDKLPPRLETLELEGILAETLMLPNRDAAAGGDHDDGLPPPPQQQQQDEEENEDEEEGVRDTVVLPRIILHLQQQQPQQQPTAGTSAGAGLRAGSSGAGGGSGAGSGGGSETNSEARVISEVKIVDRGYPVRDPDDFNGRQGLFGAAYGHLATLLASCELLQGRRLPRLHVAQLLLGNGITPGPGGPCRRPRLGPPRWVGPYGSWQLVLPRALEDLLGRCDQIQVDELHILPCTTVDCVQHALGLLGCWPGKFTLLYRSVHGAHSSQLSPLCTLSVPEQRQERARQDVVLCRGTAAAQDCTTATSPSGGGNSTEGEEERSGAEALLQSVMQSWCCSSGGDAADNGAAQVSLLLRGGRVSELLASEPDPQLEAWLQGLGKQALELVRPSEMGGGGANAVATAECTGAAAAACTGIGAAATAPGGGTAAKATAARWRPNLTLQVGPAAAGVDAGVSDGNTVATQREVVGTYVPLPAIEAVLLVCVTAEIAAAFRALAAAAGGGPEAAAEARSGVPLQVASVAVASTGNGGAAVREWSPADVVGYAAERVIRQHWRSGCDEAAAAAMAMEAPSGAAAEGDGGGVLRARLYDIVGLVGRLDLLIKGQRQLLC</sequence>
<dbReference type="Proteomes" id="UP001165080">
    <property type="component" value="Unassembled WGS sequence"/>
</dbReference>
<dbReference type="EMBL" id="BRXU01000006">
    <property type="protein sequence ID" value="GLC52323.1"/>
    <property type="molecule type" value="Genomic_DNA"/>
</dbReference>
<gene>
    <name evidence="2" type="primary">PLEST009102</name>
    <name evidence="2" type="ORF">PLESTB_000616400</name>
</gene>
<evidence type="ECO:0000256" key="1">
    <source>
        <dbReference type="SAM" id="MobiDB-lite"/>
    </source>
</evidence>
<evidence type="ECO:0000313" key="3">
    <source>
        <dbReference type="Proteomes" id="UP001165080"/>
    </source>
</evidence>
<feature type="compositionally biased region" description="Gly residues" evidence="1">
    <location>
        <begin position="368"/>
        <end position="382"/>
    </location>
</feature>
<name>A0A9W6BHX4_9CHLO</name>
<feature type="region of interest" description="Disordered" evidence="1">
    <location>
        <begin position="298"/>
        <end position="331"/>
    </location>
</feature>
<feature type="region of interest" description="Disordered" evidence="1">
    <location>
        <begin position="572"/>
        <end position="593"/>
    </location>
</feature>
<accession>A0A9W6BHX4</accession>
<comment type="caution">
    <text evidence="2">The sequence shown here is derived from an EMBL/GenBank/DDBJ whole genome shotgun (WGS) entry which is preliminary data.</text>
</comment>
<evidence type="ECO:0000313" key="2">
    <source>
        <dbReference type="EMBL" id="GLC52323.1"/>
    </source>
</evidence>
<dbReference type="AlphaFoldDB" id="A0A9W6BHX4"/>
<reference evidence="2 3" key="1">
    <citation type="journal article" date="2023" name="Commun. Biol.">
        <title>Reorganization of the ancestral sex-determining regions during the evolution of trioecy in Pleodorina starrii.</title>
        <authorList>
            <person name="Takahashi K."/>
            <person name="Suzuki S."/>
            <person name="Kawai-Toyooka H."/>
            <person name="Yamamoto K."/>
            <person name="Hamaji T."/>
            <person name="Ootsuki R."/>
            <person name="Yamaguchi H."/>
            <person name="Kawachi M."/>
            <person name="Higashiyama T."/>
            <person name="Nozaki H."/>
        </authorList>
    </citation>
    <scope>NUCLEOTIDE SEQUENCE [LARGE SCALE GENOMIC DNA]</scope>
    <source>
        <strain evidence="2 3">NIES-4479</strain>
    </source>
</reference>
<protein>
    <submittedName>
        <fullName evidence="2">Uncharacterized protein</fullName>
    </submittedName>
</protein>
<keyword evidence="3" id="KW-1185">Reference proteome</keyword>
<feature type="region of interest" description="Disordered" evidence="1">
    <location>
        <begin position="345"/>
        <end position="387"/>
    </location>
</feature>